<evidence type="ECO:0000256" key="6">
    <source>
        <dbReference type="PROSITE-ProRule" id="PRU00339"/>
    </source>
</evidence>
<keyword evidence="9" id="KW-1185">Reference proteome</keyword>
<organism evidence="8 9">
    <name type="scientific">Chryseobacterium formosense</name>
    <dbReference type="NCBI Taxonomy" id="236814"/>
    <lineage>
        <taxon>Bacteria</taxon>
        <taxon>Pseudomonadati</taxon>
        <taxon>Bacteroidota</taxon>
        <taxon>Flavobacteriia</taxon>
        <taxon>Flavobacteriales</taxon>
        <taxon>Weeksellaceae</taxon>
        <taxon>Chryseobacterium group</taxon>
        <taxon>Chryseobacterium</taxon>
    </lineage>
</organism>
<keyword evidence="3" id="KW-0677">Repeat</keyword>
<evidence type="ECO:0000256" key="1">
    <source>
        <dbReference type="ARBA" id="ARBA00004496"/>
    </source>
</evidence>
<dbReference type="Proteomes" id="UP000028713">
    <property type="component" value="Unassembled WGS sequence"/>
</dbReference>
<keyword evidence="7" id="KW-1133">Transmembrane helix</keyword>
<comment type="caution">
    <text evidence="8">The sequence shown here is derived from an EMBL/GenBank/DDBJ whole genome shotgun (WGS) entry which is preliminary data.</text>
</comment>
<dbReference type="STRING" id="236814.IX39_20645"/>
<keyword evidence="7" id="KW-0472">Membrane</keyword>
<keyword evidence="7" id="KW-0812">Transmembrane</keyword>
<evidence type="ECO:0000256" key="5">
    <source>
        <dbReference type="ARBA" id="ARBA00038253"/>
    </source>
</evidence>
<comment type="subcellular location">
    <subcellularLocation>
        <location evidence="1">Cytoplasm</location>
    </subcellularLocation>
</comment>
<dbReference type="AlphaFoldDB" id="A0A085YYE4"/>
<name>A0A085YYE4_9FLAO</name>
<evidence type="ECO:0000313" key="8">
    <source>
        <dbReference type="EMBL" id="KFE97207.1"/>
    </source>
</evidence>
<evidence type="ECO:0000256" key="3">
    <source>
        <dbReference type="ARBA" id="ARBA00022737"/>
    </source>
</evidence>
<dbReference type="EMBL" id="JPRP01000008">
    <property type="protein sequence ID" value="KFE97207.1"/>
    <property type="molecule type" value="Genomic_DNA"/>
</dbReference>
<dbReference type="PANTHER" id="PTHR46630">
    <property type="entry name" value="TETRATRICOPEPTIDE REPEAT PROTEIN 29"/>
    <property type="match status" value="1"/>
</dbReference>
<proteinExistence type="inferred from homology"/>
<protein>
    <submittedName>
        <fullName evidence="8">Uncharacterized protein</fullName>
    </submittedName>
</protein>
<dbReference type="PROSITE" id="PS50005">
    <property type="entry name" value="TPR"/>
    <property type="match status" value="1"/>
</dbReference>
<dbReference type="RefSeq" id="WP_034679906.1">
    <property type="nucleotide sequence ID" value="NZ_FPAP01000003.1"/>
</dbReference>
<evidence type="ECO:0000256" key="7">
    <source>
        <dbReference type="SAM" id="Phobius"/>
    </source>
</evidence>
<comment type="similarity">
    <text evidence="5">Belongs to the Rap family.</text>
</comment>
<evidence type="ECO:0000313" key="9">
    <source>
        <dbReference type="Proteomes" id="UP000028713"/>
    </source>
</evidence>
<dbReference type="InterPro" id="IPR019734">
    <property type="entry name" value="TPR_rpt"/>
</dbReference>
<dbReference type="SUPFAM" id="SSF46894">
    <property type="entry name" value="C-terminal effector domain of the bipartite response regulators"/>
    <property type="match status" value="1"/>
</dbReference>
<dbReference type="SMART" id="SM00028">
    <property type="entry name" value="TPR"/>
    <property type="match status" value="3"/>
</dbReference>
<dbReference type="SUPFAM" id="SSF48452">
    <property type="entry name" value="TPR-like"/>
    <property type="match status" value="2"/>
</dbReference>
<evidence type="ECO:0000256" key="4">
    <source>
        <dbReference type="ARBA" id="ARBA00022803"/>
    </source>
</evidence>
<dbReference type="InterPro" id="IPR011990">
    <property type="entry name" value="TPR-like_helical_dom_sf"/>
</dbReference>
<dbReference type="GO" id="GO:0006355">
    <property type="term" value="P:regulation of DNA-templated transcription"/>
    <property type="evidence" value="ECO:0007669"/>
    <property type="project" value="InterPro"/>
</dbReference>
<dbReference type="PANTHER" id="PTHR46630:SF1">
    <property type="entry name" value="TETRATRICOPEPTIDE REPEAT PROTEIN 29"/>
    <property type="match status" value="1"/>
</dbReference>
<gene>
    <name evidence="8" type="ORF">IX39_20645</name>
</gene>
<dbReference type="Gene3D" id="1.25.40.10">
    <property type="entry name" value="Tetratricopeptide repeat domain"/>
    <property type="match status" value="2"/>
</dbReference>
<evidence type="ECO:0000256" key="2">
    <source>
        <dbReference type="ARBA" id="ARBA00022490"/>
    </source>
</evidence>
<dbReference type="eggNOG" id="COG2771">
    <property type="taxonomic scope" value="Bacteria"/>
</dbReference>
<feature type="transmembrane region" description="Helical" evidence="7">
    <location>
        <begin position="338"/>
        <end position="358"/>
    </location>
</feature>
<dbReference type="GO" id="GO:0003677">
    <property type="term" value="F:DNA binding"/>
    <property type="evidence" value="ECO:0007669"/>
    <property type="project" value="InterPro"/>
</dbReference>
<keyword evidence="4 6" id="KW-0802">TPR repeat</keyword>
<dbReference type="GO" id="GO:0005737">
    <property type="term" value="C:cytoplasm"/>
    <property type="evidence" value="ECO:0007669"/>
    <property type="project" value="UniProtKB-SubCell"/>
</dbReference>
<dbReference type="OrthoDB" id="1017207at2"/>
<dbReference type="InterPro" id="IPR016032">
    <property type="entry name" value="Sig_transdc_resp-reg_C-effctor"/>
</dbReference>
<keyword evidence="2" id="KW-0963">Cytoplasm</keyword>
<dbReference type="InterPro" id="IPR051476">
    <property type="entry name" value="Bac_ResReg_Asp_Phosphatase"/>
</dbReference>
<accession>A0A085YYE4</accession>
<reference evidence="8 9" key="1">
    <citation type="submission" date="2014-07" db="EMBL/GenBank/DDBJ databases">
        <title>Genome of Chryseobacterium formosense LMG 24722.</title>
        <authorList>
            <person name="Pipes S.E."/>
            <person name="Stropko S.J."/>
            <person name="Newman J.D."/>
        </authorList>
    </citation>
    <scope>NUCLEOTIDE SEQUENCE [LARGE SCALE GENOMIC DNA]</scope>
    <source>
        <strain evidence="8 9">LMG 24722</strain>
    </source>
</reference>
<sequence length="483" mass="56996">MIKKIKNIGCYLKKLGIFFLFFLMNIFTAQTLTVEQIDSQQQIEYDRLIKNGDINKAVLQELKLIKNAEAIHYTKGEIRGHINLANAFFILNRNKESLHFLEIAEKKLKNFNDDLLKSRMYYLYGVHYYSLSLHKLAIKYFDTSLKFAYKIPDRQERERRKQFVYDWKRSSFSYLGMMDSVYSNERKCMSAPKPMLYISISDRHLKAMNTDSAEYYINKANELVLAKKIPLEGKINVLRAYGALYCEKKEYEKALKYLFESLELSQKMGSKERCLEACKLIAKVYKKMNNIQKENEYLAKYSLLRDNIALEEERTINIPVEKFLNDEMEKEKEEKGTLYYSIIIIILASLGIVIFILYKYKRKQRHKDLLFSQKEEEADMLKNRLNTTLDEVIELAKKNDPSLLVRFKMVYPDFCDSVLKINPKIINSELIFCAYLKLNFSTKEIATYTHVGSKAVQNRKNRIRKKLNIPSDEDINIWLNKIG</sequence>
<feature type="repeat" description="TPR" evidence="6">
    <location>
        <begin position="235"/>
        <end position="268"/>
    </location>
</feature>